<gene>
    <name evidence="1" type="ORF">SDC9_119979</name>
</gene>
<accession>A0A645C908</accession>
<reference evidence="1" key="1">
    <citation type="submission" date="2019-08" db="EMBL/GenBank/DDBJ databases">
        <authorList>
            <person name="Kucharzyk K."/>
            <person name="Murdoch R.W."/>
            <person name="Higgins S."/>
            <person name="Loffler F."/>
        </authorList>
    </citation>
    <scope>NUCLEOTIDE SEQUENCE</scope>
</reference>
<name>A0A645C908_9ZZZZ</name>
<proteinExistence type="predicted"/>
<organism evidence="1">
    <name type="scientific">bioreactor metagenome</name>
    <dbReference type="NCBI Taxonomy" id="1076179"/>
    <lineage>
        <taxon>unclassified sequences</taxon>
        <taxon>metagenomes</taxon>
        <taxon>ecological metagenomes</taxon>
    </lineage>
</organism>
<protein>
    <submittedName>
        <fullName evidence="1">Uncharacterized protein</fullName>
    </submittedName>
</protein>
<sequence>MKIYTVINDETDYREDFHSLTAAKQAMREHNAQGFITKVWNNGDWEPAGEITLKGSNKTFITNTRQQKKNY</sequence>
<evidence type="ECO:0000313" key="1">
    <source>
        <dbReference type="EMBL" id="MPM73003.1"/>
    </source>
</evidence>
<dbReference type="EMBL" id="VSSQ01025095">
    <property type="protein sequence ID" value="MPM73003.1"/>
    <property type="molecule type" value="Genomic_DNA"/>
</dbReference>
<comment type="caution">
    <text evidence="1">The sequence shown here is derived from an EMBL/GenBank/DDBJ whole genome shotgun (WGS) entry which is preliminary data.</text>
</comment>
<dbReference type="AlphaFoldDB" id="A0A645C908"/>